<evidence type="ECO:0000313" key="2">
    <source>
        <dbReference type="EMBL" id="KAF2235386.1"/>
    </source>
</evidence>
<feature type="chain" id="PRO_5025476646" evidence="1">
    <location>
        <begin position="20"/>
        <end position="211"/>
    </location>
</feature>
<dbReference type="OrthoDB" id="5427390at2759"/>
<dbReference type="Proteomes" id="UP000800092">
    <property type="component" value="Unassembled WGS sequence"/>
</dbReference>
<gene>
    <name evidence="2" type="ORF">EV356DRAFT_514466</name>
</gene>
<evidence type="ECO:0000313" key="3">
    <source>
        <dbReference type="Proteomes" id="UP000800092"/>
    </source>
</evidence>
<keyword evidence="1" id="KW-0732">Signal</keyword>
<accession>A0A6A6HB67</accession>
<proteinExistence type="predicted"/>
<feature type="signal peptide" evidence="1">
    <location>
        <begin position="1"/>
        <end position="19"/>
    </location>
</feature>
<organism evidence="2 3">
    <name type="scientific">Viridothelium virens</name>
    <name type="common">Speckled blister lichen</name>
    <name type="synonym">Trypethelium virens</name>
    <dbReference type="NCBI Taxonomy" id="1048519"/>
    <lineage>
        <taxon>Eukaryota</taxon>
        <taxon>Fungi</taxon>
        <taxon>Dikarya</taxon>
        <taxon>Ascomycota</taxon>
        <taxon>Pezizomycotina</taxon>
        <taxon>Dothideomycetes</taxon>
        <taxon>Dothideomycetes incertae sedis</taxon>
        <taxon>Trypetheliales</taxon>
        <taxon>Trypetheliaceae</taxon>
        <taxon>Viridothelium</taxon>
    </lineage>
</organism>
<dbReference type="AlphaFoldDB" id="A0A6A6HB67"/>
<reference evidence="2" key="1">
    <citation type="journal article" date="2020" name="Stud. Mycol.">
        <title>101 Dothideomycetes genomes: a test case for predicting lifestyles and emergence of pathogens.</title>
        <authorList>
            <person name="Haridas S."/>
            <person name="Albert R."/>
            <person name="Binder M."/>
            <person name="Bloem J."/>
            <person name="Labutti K."/>
            <person name="Salamov A."/>
            <person name="Andreopoulos B."/>
            <person name="Baker S."/>
            <person name="Barry K."/>
            <person name="Bills G."/>
            <person name="Bluhm B."/>
            <person name="Cannon C."/>
            <person name="Castanera R."/>
            <person name="Culley D."/>
            <person name="Daum C."/>
            <person name="Ezra D."/>
            <person name="Gonzalez J."/>
            <person name="Henrissat B."/>
            <person name="Kuo A."/>
            <person name="Liang C."/>
            <person name="Lipzen A."/>
            <person name="Lutzoni F."/>
            <person name="Magnuson J."/>
            <person name="Mondo S."/>
            <person name="Nolan M."/>
            <person name="Ohm R."/>
            <person name="Pangilinan J."/>
            <person name="Park H.-J."/>
            <person name="Ramirez L."/>
            <person name="Alfaro M."/>
            <person name="Sun H."/>
            <person name="Tritt A."/>
            <person name="Yoshinaga Y."/>
            <person name="Zwiers L.-H."/>
            <person name="Turgeon B."/>
            <person name="Goodwin S."/>
            <person name="Spatafora J."/>
            <person name="Crous P."/>
            <person name="Grigoriev I."/>
        </authorList>
    </citation>
    <scope>NUCLEOTIDE SEQUENCE</scope>
    <source>
        <strain evidence="2">Tuck. ex Michener</strain>
    </source>
</reference>
<name>A0A6A6HB67_VIRVR</name>
<protein>
    <submittedName>
        <fullName evidence="2">Uncharacterized protein</fullName>
    </submittedName>
</protein>
<dbReference type="EMBL" id="ML991792">
    <property type="protein sequence ID" value="KAF2235386.1"/>
    <property type="molecule type" value="Genomic_DNA"/>
</dbReference>
<sequence>MHRSLILLRVFKFVFPALADRGSATVITPSICNSVPTDTSTPSPRSASSCEHEADPDGGLGLCSDLADGGWCDCGSAGDYPILTGSDICGYTSLDPSSQISLTSTDCSTSIQTLTVTVSPIPVSSAAKRTEPTFVPARRGVSRPAKPLNKRGGQVSFAASCDNPPPPSSSYKVFKTMSEALQQAYTDAVTMATLAQTVASDNNGFTLLWWN</sequence>
<keyword evidence="3" id="KW-1185">Reference proteome</keyword>
<evidence type="ECO:0000256" key="1">
    <source>
        <dbReference type="SAM" id="SignalP"/>
    </source>
</evidence>